<feature type="compositionally biased region" description="Basic and acidic residues" evidence="7">
    <location>
        <begin position="55"/>
        <end position="75"/>
    </location>
</feature>
<organism evidence="10 11">
    <name type="scientific">Cimex lectularius</name>
    <name type="common">Bed bug</name>
    <name type="synonym">Acanthia lectularia</name>
    <dbReference type="NCBI Taxonomy" id="79782"/>
    <lineage>
        <taxon>Eukaryota</taxon>
        <taxon>Metazoa</taxon>
        <taxon>Ecdysozoa</taxon>
        <taxon>Arthropoda</taxon>
        <taxon>Hexapoda</taxon>
        <taxon>Insecta</taxon>
        <taxon>Pterygota</taxon>
        <taxon>Neoptera</taxon>
        <taxon>Paraneoptera</taxon>
        <taxon>Hemiptera</taxon>
        <taxon>Heteroptera</taxon>
        <taxon>Panheteroptera</taxon>
        <taxon>Cimicomorpha</taxon>
        <taxon>Cimicidae</taxon>
        <taxon>Cimex</taxon>
    </lineage>
</organism>
<comment type="similarity">
    <text evidence="2">Belongs to the major facilitator superfamily.</text>
</comment>
<evidence type="ECO:0000313" key="10">
    <source>
        <dbReference type="EnsemblMetazoa" id="XP_024080724.1"/>
    </source>
</evidence>
<evidence type="ECO:0000256" key="2">
    <source>
        <dbReference type="ARBA" id="ARBA00008335"/>
    </source>
</evidence>
<protein>
    <recommendedName>
        <fullName evidence="9">Major facilitator superfamily (MFS) profile domain-containing protein</fullName>
    </recommendedName>
</protein>
<dbReference type="KEGG" id="clec:106663702"/>
<feature type="transmembrane region" description="Helical" evidence="8">
    <location>
        <begin position="914"/>
        <end position="936"/>
    </location>
</feature>
<sequence length="965" mass="106083">MSDKKTHNDNNKQRPLRSNLKEGAGLHLKDPSSELLDDGIPEQSTTTAEPSNDVPHADQEKPGPSADRKVSDPHSADSIATLMGFQPGKEPHSIPGIVHRKRSDSSEDTLWMASSSGTMPIISPSNVALYTPSTPSLGRQKVGVDDDQQVAVDSSQRKDSTVINVPKVSFDPSVSSHYKGRVVSWAEEVEPEQKFSKVSSDDDLSTDSAKIAQNEQARISIEPTKQHSDIGAPIMMTDAGILKIFPDTGQSKVPPNDELSKVSDIEPTRAVSDTEPSKAVSDTEPSKAVSDTEPSKAVSDIGLSKAVSDIGLSKAVSDVMPSKTIPKIGPSEAVLDVHPSKLGFEVHPSKLDSEVLKSREGTVGKSQEQIIGQDISKGHSYHSMKGHELYGDITSKSPKQGSHSRSSKTSPEKKIIRRQSDRSLHNFMAGSHAALTSAKATGSRFAIQFDTPEGEALERDIWRKKLPNGNEEPIDFDEALQETKFGFFHIALYITCGIIYMACSASLSTLSFTLPASTCALNLTSIDKGQINVFPYIGMLIGTFFWGSISDTKGRKKALLMSLLLDFVAGVLSSFSYNKFMLMLFRVFNGFSIIGATSLVFAYFGEFLTENQGEILLPLIELFYCCGMVYIPALAMLILPYKIHIQIGIIDYQSWNLFTACASIPSFTGLVFVSFFPESPKFTHITGRLQETFDTLKKMYRINTRKSTSKFPVNCLIDSDTAKKLESNKFTLSKVITQQFLDLFSAYKELFGNEMRARTILCCVIDFCFNFGYLTLVIWVPELLERMAKYSSFYKKSAAMCEASEALSTILDQSDSECHTITHDIYVHALVITSSSFPVVIITFLFLRCISKKFILSVLLLLTGISALLFIHVQEQSFMIFLCAMFESSATLLETLLFIIIVEIFPTTIAGTALAVTASSGRFGAIIGNMFIGFFVDSHCQLPVYSFGICFFIAALLVLFLPSKK</sequence>
<accession>A0A8I6SDK8</accession>
<proteinExistence type="inferred from homology"/>
<feature type="compositionally biased region" description="Polar residues" evidence="7">
    <location>
        <begin position="112"/>
        <end position="123"/>
    </location>
</feature>
<feature type="transmembrane region" description="Helical" evidence="8">
    <location>
        <begin position="616"/>
        <end position="643"/>
    </location>
</feature>
<keyword evidence="3" id="KW-0813">Transport</keyword>
<dbReference type="GO" id="GO:0016020">
    <property type="term" value="C:membrane"/>
    <property type="evidence" value="ECO:0007669"/>
    <property type="project" value="UniProtKB-SubCell"/>
</dbReference>
<dbReference type="PROSITE" id="PS50850">
    <property type="entry name" value="MFS"/>
    <property type="match status" value="1"/>
</dbReference>
<dbReference type="RefSeq" id="XP_024080724.1">
    <property type="nucleotide sequence ID" value="XM_024224956.1"/>
</dbReference>
<comment type="subcellular location">
    <subcellularLocation>
        <location evidence="1">Membrane</location>
        <topology evidence="1">Multi-pass membrane protein</topology>
    </subcellularLocation>
</comment>
<dbReference type="EnsemblMetazoa" id="XM_024224956.1">
    <property type="protein sequence ID" value="XP_024080724.1"/>
    <property type="gene ID" value="LOC106663702"/>
</dbReference>
<feature type="transmembrane region" description="Helical" evidence="8">
    <location>
        <begin position="825"/>
        <end position="847"/>
    </location>
</feature>
<feature type="compositionally biased region" description="Polar residues" evidence="7">
    <location>
        <begin position="394"/>
        <end position="409"/>
    </location>
</feature>
<name>A0A8I6SDK8_CIMLE</name>
<feature type="transmembrane region" description="Helical" evidence="8">
    <location>
        <begin position="490"/>
        <end position="513"/>
    </location>
</feature>
<dbReference type="AlphaFoldDB" id="A0A8I6SDK8"/>
<dbReference type="InterPro" id="IPR005828">
    <property type="entry name" value="MFS_sugar_transport-like"/>
</dbReference>
<dbReference type="GeneID" id="106663702"/>
<evidence type="ECO:0000313" key="11">
    <source>
        <dbReference type="Proteomes" id="UP000494040"/>
    </source>
</evidence>
<feature type="transmembrane region" description="Helical" evidence="8">
    <location>
        <begin position="760"/>
        <end position="780"/>
    </location>
</feature>
<dbReference type="GO" id="GO:0022857">
    <property type="term" value="F:transmembrane transporter activity"/>
    <property type="evidence" value="ECO:0007669"/>
    <property type="project" value="InterPro"/>
</dbReference>
<feature type="transmembrane region" description="Helical" evidence="8">
    <location>
        <begin position="942"/>
        <end position="961"/>
    </location>
</feature>
<evidence type="ECO:0000256" key="7">
    <source>
        <dbReference type="SAM" id="MobiDB-lite"/>
    </source>
</evidence>
<keyword evidence="4 8" id="KW-0812">Transmembrane</keyword>
<feature type="compositionally biased region" description="Basic and acidic residues" evidence="7">
    <location>
        <begin position="1"/>
        <end position="12"/>
    </location>
</feature>
<dbReference type="OrthoDB" id="3936150at2759"/>
<feature type="transmembrane region" description="Helical" evidence="8">
    <location>
        <begin position="533"/>
        <end position="549"/>
    </location>
</feature>
<evidence type="ECO:0000259" key="9">
    <source>
        <dbReference type="PROSITE" id="PS50850"/>
    </source>
</evidence>
<feature type="region of interest" description="Disordered" evidence="7">
    <location>
        <begin position="390"/>
        <end position="416"/>
    </location>
</feature>
<dbReference type="Pfam" id="PF00083">
    <property type="entry name" value="Sugar_tr"/>
    <property type="match status" value="1"/>
</dbReference>
<evidence type="ECO:0000256" key="8">
    <source>
        <dbReference type="SAM" id="Phobius"/>
    </source>
</evidence>
<dbReference type="SUPFAM" id="SSF103473">
    <property type="entry name" value="MFS general substrate transporter"/>
    <property type="match status" value="1"/>
</dbReference>
<feature type="domain" description="Major facilitator superfamily (MFS) profile" evidence="9">
    <location>
        <begin position="490"/>
        <end position="965"/>
    </location>
</feature>
<reference evidence="10" key="1">
    <citation type="submission" date="2022-01" db="UniProtKB">
        <authorList>
            <consortium name="EnsemblMetazoa"/>
        </authorList>
    </citation>
    <scope>IDENTIFICATION</scope>
</reference>
<dbReference type="PANTHER" id="PTHR23511">
    <property type="entry name" value="SYNAPTIC VESICLE GLYCOPROTEIN 2"/>
    <property type="match status" value="1"/>
</dbReference>
<dbReference type="PANTHER" id="PTHR23511:SF38">
    <property type="entry name" value="SYNAPTIC VESICLE 2-RELATED PROTEIN-LIKE PROTEIN"/>
    <property type="match status" value="1"/>
</dbReference>
<keyword evidence="11" id="KW-1185">Reference proteome</keyword>
<evidence type="ECO:0000256" key="3">
    <source>
        <dbReference type="ARBA" id="ARBA00022448"/>
    </source>
</evidence>
<feature type="compositionally biased region" description="Basic and acidic residues" evidence="7">
    <location>
        <begin position="258"/>
        <end position="267"/>
    </location>
</feature>
<dbReference type="InterPro" id="IPR020846">
    <property type="entry name" value="MFS_dom"/>
</dbReference>
<keyword evidence="5 8" id="KW-1133">Transmembrane helix</keyword>
<dbReference type="InterPro" id="IPR036259">
    <property type="entry name" value="MFS_trans_sf"/>
</dbReference>
<evidence type="ECO:0000256" key="1">
    <source>
        <dbReference type="ARBA" id="ARBA00004141"/>
    </source>
</evidence>
<evidence type="ECO:0000256" key="5">
    <source>
        <dbReference type="ARBA" id="ARBA00022989"/>
    </source>
</evidence>
<evidence type="ECO:0000256" key="6">
    <source>
        <dbReference type="ARBA" id="ARBA00023136"/>
    </source>
</evidence>
<feature type="transmembrane region" description="Helical" evidence="8">
    <location>
        <begin position="854"/>
        <end position="873"/>
    </location>
</feature>
<keyword evidence="6 8" id="KW-0472">Membrane</keyword>
<dbReference type="Gene3D" id="1.20.1250.20">
    <property type="entry name" value="MFS general substrate transporter like domains"/>
    <property type="match status" value="1"/>
</dbReference>
<feature type="region of interest" description="Disordered" evidence="7">
    <location>
        <begin position="1"/>
        <end position="123"/>
    </location>
</feature>
<feature type="transmembrane region" description="Helical" evidence="8">
    <location>
        <begin position="583"/>
        <end position="604"/>
    </location>
</feature>
<dbReference type="Proteomes" id="UP000494040">
    <property type="component" value="Unassembled WGS sequence"/>
</dbReference>
<feature type="transmembrane region" description="Helical" evidence="8">
    <location>
        <begin position="879"/>
        <end position="902"/>
    </location>
</feature>
<feature type="region of interest" description="Disordered" evidence="7">
    <location>
        <begin position="246"/>
        <end position="299"/>
    </location>
</feature>
<feature type="transmembrane region" description="Helical" evidence="8">
    <location>
        <begin position="655"/>
        <end position="676"/>
    </location>
</feature>
<evidence type="ECO:0000256" key="4">
    <source>
        <dbReference type="ARBA" id="ARBA00022692"/>
    </source>
</evidence>